<protein>
    <recommendedName>
        <fullName evidence="10">G-protein coupled receptors family 1 profile domain-containing protein</fullName>
    </recommendedName>
</protein>
<accession>A0AAD9NNR9</accession>
<feature type="transmembrane region" description="Helical" evidence="9">
    <location>
        <begin position="410"/>
        <end position="441"/>
    </location>
</feature>
<dbReference type="EMBL" id="JAODUO010000743">
    <property type="protein sequence ID" value="KAK2175208.1"/>
    <property type="molecule type" value="Genomic_DNA"/>
</dbReference>
<dbReference type="InterPro" id="IPR017452">
    <property type="entry name" value="GPCR_Rhodpsn_7TM"/>
</dbReference>
<evidence type="ECO:0000256" key="1">
    <source>
        <dbReference type="ARBA" id="ARBA00004141"/>
    </source>
</evidence>
<sequence length="541" mass="58862">MGLTVSETTFITFISTFLVSSFIGNLCVLVVIMKNKTMRTVTNIFLSNLAVSDMILASLVLPQQVHDVSHIDEYFEREATFTAFISTFLVYSFVSNVCVLVVIMKNKTMRTVTNIFLSNLAVSDMILASLVLPQQVHDISHTEEYFEGEVIASSRGVSRQAARNNGRRESWLSPSSLIDPDCLGTAQALASCLVLKSSSGAAIRVIGAATFTAFISTFIVLSFLSNVSVLFVIMKIKTMRTVTNIFLSNLAITEILCKLVNCLPVFSITCSIYSMVALAEERYRAIVLGPMYTIYRKRALRIIGGIWTLAALVATPTFVDYAVYLVPVTSSHGGNTTEMTSQLSCMPKSHVFDSVNAVIILCASYVIPQTLIFSRYYRLVAFIVRQGHQSGAGLTSSFVSNNRKRIVKMLIIIAAASGLVLVQLTLAVFSTSYNIVLYLIYNGEFRRSFVAIFCCVRPSAVHPSVSTIHRSGVGSSAPKSSTSRFGQTPTIGSGSADPAMSTVAERLTGSTNSISNASSNGDERKGSSTNSLKPPTLLRRH</sequence>
<evidence type="ECO:0000313" key="12">
    <source>
        <dbReference type="Proteomes" id="UP001209878"/>
    </source>
</evidence>
<feature type="region of interest" description="Disordered" evidence="8">
    <location>
        <begin position="466"/>
        <end position="541"/>
    </location>
</feature>
<feature type="compositionally biased region" description="Polar residues" evidence="8">
    <location>
        <begin position="466"/>
        <end position="493"/>
    </location>
</feature>
<feature type="transmembrane region" description="Helical" evidence="9">
    <location>
        <begin position="357"/>
        <end position="377"/>
    </location>
</feature>
<evidence type="ECO:0000256" key="9">
    <source>
        <dbReference type="SAM" id="Phobius"/>
    </source>
</evidence>
<reference evidence="11" key="1">
    <citation type="journal article" date="2023" name="Mol. Biol. Evol.">
        <title>Third-Generation Sequencing Reveals the Adaptive Role of the Epigenome in Three Deep-Sea Polychaetes.</title>
        <authorList>
            <person name="Perez M."/>
            <person name="Aroh O."/>
            <person name="Sun Y."/>
            <person name="Lan Y."/>
            <person name="Juniper S.K."/>
            <person name="Young C.R."/>
            <person name="Angers B."/>
            <person name="Qian P.Y."/>
        </authorList>
    </citation>
    <scope>NUCLEOTIDE SEQUENCE</scope>
    <source>
        <strain evidence="11">R07B-5</strain>
    </source>
</reference>
<dbReference type="PRINTS" id="PR00237">
    <property type="entry name" value="GPCRRHODOPSN"/>
</dbReference>
<name>A0AAD9NNR9_RIDPI</name>
<organism evidence="11 12">
    <name type="scientific">Ridgeia piscesae</name>
    <name type="common">Tubeworm</name>
    <dbReference type="NCBI Taxonomy" id="27915"/>
    <lineage>
        <taxon>Eukaryota</taxon>
        <taxon>Metazoa</taxon>
        <taxon>Spiralia</taxon>
        <taxon>Lophotrochozoa</taxon>
        <taxon>Annelida</taxon>
        <taxon>Polychaeta</taxon>
        <taxon>Sedentaria</taxon>
        <taxon>Canalipalpata</taxon>
        <taxon>Sabellida</taxon>
        <taxon>Siboglinidae</taxon>
        <taxon>Ridgeia</taxon>
    </lineage>
</organism>
<dbReference type="GO" id="GO:0004930">
    <property type="term" value="F:G protein-coupled receptor activity"/>
    <property type="evidence" value="ECO:0007669"/>
    <property type="project" value="UniProtKB-KW"/>
</dbReference>
<dbReference type="Gene3D" id="1.20.1070.10">
    <property type="entry name" value="Rhodopsin 7-helix transmembrane proteins"/>
    <property type="match status" value="3"/>
</dbReference>
<evidence type="ECO:0000256" key="2">
    <source>
        <dbReference type="ARBA" id="ARBA00022692"/>
    </source>
</evidence>
<dbReference type="PANTHER" id="PTHR45695:SF22">
    <property type="entry name" value="G-PROTEIN COUPLED RECEPTORS FAMILY 1 PROFILE DOMAIN-CONTAINING PROTEIN"/>
    <property type="match status" value="1"/>
</dbReference>
<feature type="transmembrane region" description="Helical" evidence="9">
    <location>
        <begin position="205"/>
        <end position="233"/>
    </location>
</feature>
<evidence type="ECO:0000256" key="5">
    <source>
        <dbReference type="ARBA" id="ARBA00023136"/>
    </source>
</evidence>
<feature type="transmembrane region" description="Helical" evidence="9">
    <location>
        <begin position="12"/>
        <end position="32"/>
    </location>
</feature>
<keyword evidence="7" id="KW-0807">Transducer</keyword>
<keyword evidence="12" id="KW-1185">Reference proteome</keyword>
<keyword evidence="5 9" id="KW-0472">Membrane</keyword>
<evidence type="ECO:0000256" key="3">
    <source>
        <dbReference type="ARBA" id="ARBA00022989"/>
    </source>
</evidence>
<dbReference type="GO" id="GO:0005886">
    <property type="term" value="C:plasma membrane"/>
    <property type="evidence" value="ECO:0007669"/>
    <property type="project" value="TreeGrafter"/>
</dbReference>
<feature type="domain" description="G-protein coupled receptors family 1 profile" evidence="10">
    <location>
        <begin position="95"/>
        <end position="416"/>
    </location>
</feature>
<dbReference type="InterPro" id="IPR000276">
    <property type="entry name" value="GPCR_Rhodpsn"/>
</dbReference>
<dbReference type="Proteomes" id="UP001209878">
    <property type="component" value="Unassembled WGS sequence"/>
</dbReference>
<keyword evidence="4" id="KW-0297">G-protein coupled receptor</keyword>
<feature type="transmembrane region" description="Helical" evidence="9">
    <location>
        <begin position="115"/>
        <end position="132"/>
    </location>
</feature>
<dbReference type="PROSITE" id="PS50262">
    <property type="entry name" value="G_PROTEIN_RECEP_F1_2"/>
    <property type="match status" value="2"/>
</dbReference>
<evidence type="ECO:0000313" key="11">
    <source>
        <dbReference type="EMBL" id="KAK2175208.1"/>
    </source>
</evidence>
<evidence type="ECO:0000256" key="6">
    <source>
        <dbReference type="ARBA" id="ARBA00023170"/>
    </source>
</evidence>
<dbReference type="SUPFAM" id="SSF81321">
    <property type="entry name" value="Family A G protein-coupled receptor-like"/>
    <property type="match status" value="3"/>
</dbReference>
<proteinExistence type="predicted"/>
<evidence type="ECO:0000256" key="8">
    <source>
        <dbReference type="SAM" id="MobiDB-lite"/>
    </source>
</evidence>
<dbReference type="AlphaFoldDB" id="A0AAD9NNR9"/>
<evidence type="ECO:0000256" key="4">
    <source>
        <dbReference type="ARBA" id="ARBA00023040"/>
    </source>
</evidence>
<feature type="domain" description="G-protein coupled receptors family 1 profile" evidence="10">
    <location>
        <begin position="24"/>
        <end position="62"/>
    </location>
</feature>
<comment type="subcellular location">
    <subcellularLocation>
        <location evidence="1">Membrane</location>
        <topology evidence="1">Multi-pass membrane protein</topology>
    </subcellularLocation>
</comment>
<keyword evidence="3 9" id="KW-1133">Transmembrane helix</keyword>
<feature type="transmembrane region" description="Helical" evidence="9">
    <location>
        <begin position="299"/>
        <end position="319"/>
    </location>
</feature>
<feature type="compositionally biased region" description="Polar residues" evidence="8">
    <location>
        <begin position="508"/>
        <end position="520"/>
    </location>
</feature>
<dbReference type="CDD" id="cd00637">
    <property type="entry name" value="7tm_classA_rhodopsin-like"/>
    <property type="match status" value="2"/>
</dbReference>
<keyword evidence="6" id="KW-0675">Receptor</keyword>
<evidence type="ECO:0000256" key="7">
    <source>
        <dbReference type="ARBA" id="ARBA00023224"/>
    </source>
</evidence>
<feature type="transmembrane region" description="Helical" evidence="9">
    <location>
        <begin position="81"/>
        <end position="103"/>
    </location>
</feature>
<comment type="caution">
    <text evidence="11">The sequence shown here is derived from an EMBL/GenBank/DDBJ whole genome shotgun (WGS) entry which is preliminary data.</text>
</comment>
<evidence type="ECO:0000259" key="10">
    <source>
        <dbReference type="PROSITE" id="PS50262"/>
    </source>
</evidence>
<gene>
    <name evidence="11" type="ORF">NP493_743g01050</name>
</gene>
<dbReference type="PANTHER" id="PTHR45695">
    <property type="entry name" value="LEUCOKININ RECEPTOR-RELATED"/>
    <property type="match status" value="1"/>
</dbReference>
<feature type="transmembrane region" description="Helical" evidence="9">
    <location>
        <begin position="44"/>
        <end position="61"/>
    </location>
</feature>
<keyword evidence="2 9" id="KW-0812">Transmembrane</keyword>
<dbReference type="Pfam" id="PF00001">
    <property type="entry name" value="7tm_1"/>
    <property type="match status" value="3"/>
</dbReference>